<dbReference type="InterPro" id="IPR003593">
    <property type="entry name" value="AAA+_ATPase"/>
</dbReference>
<feature type="domain" description="ABC transporter" evidence="10">
    <location>
        <begin position="606"/>
        <end position="848"/>
    </location>
</feature>
<feature type="transmembrane region" description="Helical" evidence="9">
    <location>
        <begin position="198"/>
        <end position="221"/>
    </location>
</feature>
<keyword evidence="7 9" id="KW-1133">Transmembrane helix</keyword>
<evidence type="ECO:0000256" key="3">
    <source>
        <dbReference type="ARBA" id="ARBA00022448"/>
    </source>
</evidence>
<evidence type="ECO:0000256" key="5">
    <source>
        <dbReference type="ARBA" id="ARBA00022741"/>
    </source>
</evidence>
<dbReference type="SUPFAM" id="SSF161098">
    <property type="entry name" value="MetI-like"/>
    <property type="match status" value="1"/>
</dbReference>
<feature type="domain" description="ABC transporter" evidence="10">
    <location>
        <begin position="316"/>
        <end position="562"/>
    </location>
</feature>
<proteinExistence type="inferred from homology"/>
<evidence type="ECO:0000256" key="1">
    <source>
        <dbReference type="ARBA" id="ARBA00004141"/>
    </source>
</evidence>
<feature type="transmembrane region" description="Helical" evidence="9">
    <location>
        <begin position="88"/>
        <end position="114"/>
    </location>
</feature>
<dbReference type="GO" id="GO:0005524">
    <property type="term" value="F:ATP binding"/>
    <property type="evidence" value="ECO:0007669"/>
    <property type="project" value="UniProtKB-KW"/>
</dbReference>
<dbReference type="AlphaFoldDB" id="A0A1H3LHF2"/>
<reference evidence="13" key="1">
    <citation type="submission" date="2016-10" db="EMBL/GenBank/DDBJ databases">
        <authorList>
            <person name="Varghese N."/>
            <person name="Submissions S."/>
        </authorList>
    </citation>
    <scope>NUCLEOTIDE SEQUENCE [LARGE SCALE GENOMIC DNA]</scope>
    <source>
        <strain evidence="13">DC30,IBRC 10041,KCTC 4046</strain>
    </source>
</reference>
<feature type="transmembrane region" description="Helical" evidence="9">
    <location>
        <begin position="25"/>
        <end position="48"/>
    </location>
</feature>
<dbReference type="Pfam" id="PF00528">
    <property type="entry name" value="BPD_transp_1"/>
    <property type="match status" value="1"/>
</dbReference>
<dbReference type="InterPro" id="IPR050319">
    <property type="entry name" value="ABC_transp_ATP-bind"/>
</dbReference>
<evidence type="ECO:0000256" key="8">
    <source>
        <dbReference type="ARBA" id="ARBA00023136"/>
    </source>
</evidence>
<feature type="transmembrane region" description="Helical" evidence="9">
    <location>
        <begin position="256"/>
        <end position="281"/>
    </location>
</feature>
<dbReference type="SUPFAM" id="SSF52540">
    <property type="entry name" value="P-loop containing nucleoside triphosphate hydrolases"/>
    <property type="match status" value="2"/>
</dbReference>
<dbReference type="Gene3D" id="1.10.3720.10">
    <property type="entry name" value="MetI-like"/>
    <property type="match status" value="1"/>
</dbReference>
<dbReference type="PROSITE" id="PS50893">
    <property type="entry name" value="ABC_TRANSPORTER_2"/>
    <property type="match status" value="2"/>
</dbReference>
<dbReference type="InterPro" id="IPR017871">
    <property type="entry name" value="ABC_transporter-like_CS"/>
</dbReference>
<dbReference type="CDD" id="cd03257">
    <property type="entry name" value="ABC_NikE_OppD_transporters"/>
    <property type="match status" value="2"/>
</dbReference>
<feature type="transmembrane region" description="Helical" evidence="9">
    <location>
        <begin position="134"/>
        <end position="161"/>
    </location>
</feature>
<dbReference type="Gene3D" id="3.40.50.300">
    <property type="entry name" value="P-loop containing nucleotide triphosphate hydrolases"/>
    <property type="match status" value="2"/>
</dbReference>
<evidence type="ECO:0000256" key="9">
    <source>
        <dbReference type="RuleBase" id="RU363032"/>
    </source>
</evidence>
<protein>
    <submittedName>
        <fullName evidence="12">Peptide/nickel transport system ATP-binding protein/peptide/nickel transport system permease protein</fullName>
    </submittedName>
</protein>
<dbReference type="EMBL" id="FNPC01000007">
    <property type="protein sequence ID" value="SDY63285.1"/>
    <property type="molecule type" value="Genomic_DNA"/>
</dbReference>
<dbReference type="PROSITE" id="PS50928">
    <property type="entry name" value="ABC_TM1"/>
    <property type="match status" value="1"/>
</dbReference>
<keyword evidence="3 9" id="KW-0813">Transport</keyword>
<dbReference type="PANTHER" id="PTHR43776">
    <property type="entry name" value="TRANSPORT ATP-BINDING PROTEIN"/>
    <property type="match status" value="1"/>
</dbReference>
<evidence type="ECO:0000256" key="4">
    <source>
        <dbReference type="ARBA" id="ARBA00022692"/>
    </source>
</evidence>
<dbReference type="Pfam" id="PF00005">
    <property type="entry name" value="ABC_tran"/>
    <property type="match status" value="2"/>
</dbReference>
<evidence type="ECO:0000259" key="11">
    <source>
        <dbReference type="PROSITE" id="PS50928"/>
    </source>
</evidence>
<dbReference type="RefSeq" id="WP_256335716.1">
    <property type="nucleotide sequence ID" value="NZ_FNPC01000007.1"/>
</dbReference>
<dbReference type="GO" id="GO:0016887">
    <property type="term" value="F:ATP hydrolysis activity"/>
    <property type="evidence" value="ECO:0007669"/>
    <property type="project" value="InterPro"/>
</dbReference>
<comment type="similarity">
    <text evidence="9">Belongs to the binding-protein-dependent transport system permease family.</text>
</comment>
<gene>
    <name evidence="12" type="ORF">SAMN05216564_10768</name>
</gene>
<evidence type="ECO:0000313" key="12">
    <source>
        <dbReference type="EMBL" id="SDY63285.1"/>
    </source>
</evidence>
<dbReference type="InterPro" id="IPR027417">
    <property type="entry name" value="P-loop_NTPase"/>
</dbReference>
<evidence type="ECO:0000313" key="13">
    <source>
        <dbReference type="Proteomes" id="UP000199079"/>
    </source>
</evidence>
<dbReference type="Proteomes" id="UP000199079">
    <property type="component" value="Unassembled WGS sequence"/>
</dbReference>
<keyword evidence="6 12" id="KW-0067">ATP-binding</keyword>
<comment type="subcellular location">
    <subcellularLocation>
        <location evidence="9">Cell membrane</location>
        <topology evidence="9">Multi-pass membrane protein</topology>
    </subcellularLocation>
    <subcellularLocation>
        <location evidence="1">Membrane</location>
        <topology evidence="1">Multi-pass membrane protein</topology>
    </subcellularLocation>
</comment>
<accession>A0A1H3LHF2</accession>
<keyword evidence="5" id="KW-0547">Nucleotide-binding</keyword>
<evidence type="ECO:0000256" key="2">
    <source>
        <dbReference type="ARBA" id="ARBA00005417"/>
    </source>
</evidence>
<dbReference type="GO" id="GO:0005886">
    <property type="term" value="C:plasma membrane"/>
    <property type="evidence" value="ECO:0007669"/>
    <property type="project" value="UniProtKB-SubCell"/>
</dbReference>
<evidence type="ECO:0000259" key="10">
    <source>
        <dbReference type="PROSITE" id="PS50893"/>
    </source>
</evidence>
<organism evidence="12 13">
    <name type="scientific">Halopenitus persicus</name>
    <dbReference type="NCBI Taxonomy" id="1048396"/>
    <lineage>
        <taxon>Archaea</taxon>
        <taxon>Methanobacteriati</taxon>
        <taxon>Methanobacteriota</taxon>
        <taxon>Stenosarchaea group</taxon>
        <taxon>Halobacteria</taxon>
        <taxon>Halobacteriales</taxon>
        <taxon>Haloferacaceae</taxon>
        <taxon>Halopenitus</taxon>
    </lineage>
</organism>
<evidence type="ECO:0000256" key="6">
    <source>
        <dbReference type="ARBA" id="ARBA00022840"/>
    </source>
</evidence>
<feature type="domain" description="ABC transmembrane type-1" evidence="11">
    <location>
        <begin position="86"/>
        <end position="278"/>
    </location>
</feature>
<dbReference type="CDD" id="cd06261">
    <property type="entry name" value="TM_PBP2"/>
    <property type="match status" value="1"/>
</dbReference>
<sequence length="873" mass="94127">MISNHLEELLEEITPSEGIGGSREWFLVIGSIGVVLVGLLALFAPLLAPFEPDARVGPPFQAPNTDHLLGTDDLGHDLLSLLLVGARVSLLVGVVTGSVAILVGLLVGVSAGLLGGRTEIVLMRFVDVVLTLPFLPLVIVAAAVLGPSLWTTIGVLTAVMWARPARELRSQVLSVRNREYVQASSSMGGSVFHVARTYIIPALLPIVIAQLAKAVGAAILLEASLSFLGLGDPTSPSWGTVLFFAQKQNAFLTDAWTWWVLPPGLAITASVLSFTFLAFGVERTTGNERRRVATDTDHANVDIQNTEDDKRSSNVLEVSSLTVEYGNKEPTLAVDDVDLELRKKEVLGVVGESGSGKSSVALAVLGLLRTPGRVTSGHITLTAARDVEDDADLSDIRGDEIGFVPQEAMNALDPRLRLDEQIVEAIETHRDCDRGEAVTRAHEILETVGLDESSYDKYPHELSGGMRQRGVIATALVNDPSVLIVDEATTGLDVVTKLTVLELLEELQEARGFAMIVVSHDLPAVTRVADRLAVMQAGSVVEIGTTSRLTSSAEHDYTKRLLDARTPLPVSEPITLNKTKTAVSETTNTAFERDARDNELGSQQSLIYEDVSKEFGKDEQVLTGVDLGVASGEAVALIGESGAGKSTLGRMAVDLESPDDGSITIDGKSLDRWHDRGQRQLARKIHYLFQDPYESLPPNRRVGEIVREPLDIHEVGTDPERAERVQRALADVGLEPADKYAGRYPTQLSGGERQRVALARAIVLEPTVLIADEPTSMLDAPLQHEVLTLLYELIDERNIALLHITHDIAQAGAFADRIAVLHDGRIVEEATPTTIFQQPKHEQTQKLIDAAIAVSSGGQADPKEQPQPIVPNQ</sequence>
<dbReference type="PROSITE" id="PS00211">
    <property type="entry name" value="ABC_TRANSPORTER_1"/>
    <property type="match status" value="1"/>
</dbReference>
<keyword evidence="4 9" id="KW-0812">Transmembrane</keyword>
<keyword evidence="8 9" id="KW-0472">Membrane</keyword>
<comment type="similarity">
    <text evidence="2">Belongs to the ABC transporter superfamily.</text>
</comment>
<dbReference type="InterPro" id="IPR035906">
    <property type="entry name" value="MetI-like_sf"/>
</dbReference>
<dbReference type="GO" id="GO:0055085">
    <property type="term" value="P:transmembrane transport"/>
    <property type="evidence" value="ECO:0007669"/>
    <property type="project" value="InterPro"/>
</dbReference>
<keyword evidence="13" id="KW-1185">Reference proteome</keyword>
<dbReference type="PANTHER" id="PTHR43776:SF7">
    <property type="entry name" value="D,D-DIPEPTIDE TRANSPORT ATP-BINDING PROTEIN DDPF-RELATED"/>
    <property type="match status" value="1"/>
</dbReference>
<dbReference type="SMART" id="SM00382">
    <property type="entry name" value="AAA"/>
    <property type="match status" value="2"/>
</dbReference>
<evidence type="ECO:0000256" key="7">
    <source>
        <dbReference type="ARBA" id="ARBA00022989"/>
    </source>
</evidence>
<name>A0A1H3LHF2_9EURY</name>
<dbReference type="InterPro" id="IPR000515">
    <property type="entry name" value="MetI-like"/>
</dbReference>
<dbReference type="InterPro" id="IPR003439">
    <property type="entry name" value="ABC_transporter-like_ATP-bd"/>
</dbReference>